<evidence type="ECO:0000259" key="1">
    <source>
        <dbReference type="Pfam" id="PF16201"/>
    </source>
</evidence>
<dbReference type="GO" id="GO:0000463">
    <property type="term" value="P:maturation of LSU-rRNA from tricistronic rRNA transcript (SSU-rRNA, 5.8S rRNA, LSU-rRNA)"/>
    <property type="evidence" value="ECO:0007669"/>
    <property type="project" value="TreeGrafter"/>
</dbReference>
<evidence type="ECO:0000313" key="3">
    <source>
        <dbReference type="WBParaSite" id="Csp11.Scaffold630.g17533.t1"/>
    </source>
</evidence>
<dbReference type="InterPro" id="IPR039844">
    <property type="entry name" value="URB1"/>
</dbReference>
<proteinExistence type="predicted"/>
<dbReference type="GO" id="GO:0005730">
    <property type="term" value="C:nucleolus"/>
    <property type="evidence" value="ECO:0007669"/>
    <property type="project" value="TreeGrafter"/>
</dbReference>
<evidence type="ECO:0000313" key="2">
    <source>
        <dbReference type="Proteomes" id="UP000095282"/>
    </source>
</evidence>
<accession>A0A1I7UMS0</accession>
<dbReference type="STRING" id="1561998.A0A1I7UMS0"/>
<dbReference type="PANTHER" id="PTHR13500:SF0">
    <property type="entry name" value="NUCLEOLAR PRE-RIBOSOMAL-ASSOCIATED PROTEIN 1"/>
    <property type="match status" value="1"/>
</dbReference>
<protein>
    <submittedName>
        <fullName evidence="3">NopRA1 domain-containing protein</fullName>
    </submittedName>
</protein>
<dbReference type="AlphaFoldDB" id="A0A1I7UMS0"/>
<dbReference type="Gene3D" id="1.25.10.10">
    <property type="entry name" value="Leucine-rich Repeat Variant"/>
    <property type="match status" value="1"/>
</dbReference>
<name>A0A1I7UMS0_9PELO</name>
<dbReference type="PANTHER" id="PTHR13500">
    <property type="entry name" value="NUCLEOLAR PRERIBOSOMAL-ASSOCIATED PROTEIN 1"/>
    <property type="match status" value="1"/>
</dbReference>
<keyword evidence="2" id="KW-1185">Reference proteome</keyword>
<organism evidence="2 3">
    <name type="scientific">Caenorhabditis tropicalis</name>
    <dbReference type="NCBI Taxonomy" id="1561998"/>
    <lineage>
        <taxon>Eukaryota</taxon>
        <taxon>Metazoa</taxon>
        <taxon>Ecdysozoa</taxon>
        <taxon>Nematoda</taxon>
        <taxon>Chromadorea</taxon>
        <taxon>Rhabditida</taxon>
        <taxon>Rhabditina</taxon>
        <taxon>Rhabditomorpha</taxon>
        <taxon>Rhabditoidea</taxon>
        <taxon>Rhabditidae</taxon>
        <taxon>Peloderinae</taxon>
        <taxon>Caenorhabditis</taxon>
    </lineage>
</organism>
<dbReference type="SUPFAM" id="SSF48371">
    <property type="entry name" value="ARM repeat"/>
    <property type="match status" value="1"/>
</dbReference>
<dbReference type="InterPro" id="IPR032436">
    <property type="entry name" value="URB1_C"/>
</dbReference>
<dbReference type="Proteomes" id="UP000095282">
    <property type="component" value="Unplaced"/>
</dbReference>
<feature type="domain" description="URB1 C-terminal" evidence="1">
    <location>
        <begin position="181"/>
        <end position="374"/>
    </location>
</feature>
<reference evidence="3" key="1">
    <citation type="submission" date="2016-11" db="UniProtKB">
        <authorList>
            <consortium name="WormBaseParasite"/>
        </authorList>
    </citation>
    <scope>IDENTIFICATION</scope>
</reference>
<dbReference type="InterPro" id="IPR011989">
    <property type="entry name" value="ARM-like"/>
</dbReference>
<dbReference type="eggNOG" id="KOG1791">
    <property type="taxonomic scope" value="Eukaryota"/>
</dbReference>
<dbReference type="GO" id="GO:0000466">
    <property type="term" value="P:maturation of 5.8S rRNA from tricistronic rRNA transcript (SSU-rRNA, 5.8S rRNA, LSU-rRNA)"/>
    <property type="evidence" value="ECO:0007669"/>
    <property type="project" value="TreeGrafter"/>
</dbReference>
<sequence>MGSKKRIASKLAKIIDDDWIPNETNLAEIVSLLNDAKDDAETQEKLKTVDLRILTTLLTTYRATCCDLDTHIFEILKLLEKFGTDLSDLQPLVFGEDARKNYENLRRMGLDLHVRITPDDAVKTFFDAATLWNTTKYHVRPLTEENSEKIYDVRFVLRFFNSILYPASPLSSKLFVEHNCLALLFSCTSSTDSSVRTLAFACLQKFVNHLQELNTEVFAEKALILYLIRLFKHSFETSVPRVSSIITHFFARVSKLMLNPSSEVYPQIMAFLCMKPIFDTQNVPEFYKLLFSSSPEHHNEEREWVLTLISEAMLEPMDYQILQNRAGIKLLISSFTSVWLDRKSRSLILRALQNAVQMPSVAHDLFTREGLHIWITSIIQSGRFNRWEKNYLAQVFCSLLENERKYQRGEKGKEQACKAAISAARICSKKIMSVLENISKDPQFAGEQQKALVSMGRIEKAIGRKWKRKKKFNPEV</sequence>
<dbReference type="FunFam" id="1.25.10.10:FF:001668">
    <property type="entry name" value="Uncharacterized protein"/>
    <property type="match status" value="1"/>
</dbReference>
<dbReference type="Pfam" id="PF16201">
    <property type="entry name" value="NopRA1"/>
    <property type="match status" value="1"/>
</dbReference>
<dbReference type="InterPro" id="IPR016024">
    <property type="entry name" value="ARM-type_fold"/>
</dbReference>
<dbReference type="WBParaSite" id="Csp11.Scaffold630.g17533.t1">
    <property type="protein sequence ID" value="Csp11.Scaffold630.g17533.t1"/>
    <property type="gene ID" value="Csp11.Scaffold630.g17533"/>
</dbReference>